<protein>
    <recommendedName>
        <fullName evidence="3">Flagellar assembly protein FliH/Type III secretion system HrpE domain-containing protein</fullName>
    </recommendedName>
</protein>
<name>A0ABT7VSP0_9GAMM</name>
<sequence length="130" mass="15007">MFAIIQLEELPGLWDVVMSSKNLPEKDMPTLRYVVEKIHAELTKKEIVQISRIVLLDVKQSFVKEMKRFLVRANNPKEIFNCEIDDLKIKEGYIIVSPVVIKEDAQVLVNAKTLNDLVNRVNQLERAVMS</sequence>
<gene>
    <name evidence="1" type="ORF">QUF54_03700</name>
</gene>
<keyword evidence="2" id="KW-1185">Reference proteome</keyword>
<evidence type="ECO:0000313" key="1">
    <source>
        <dbReference type="EMBL" id="MDM8562438.1"/>
    </source>
</evidence>
<dbReference type="EMBL" id="JAUCGM010000155">
    <property type="protein sequence ID" value="MDM8562438.1"/>
    <property type="molecule type" value="Genomic_DNA"/>
</dbReference>
<proteinExistence type="predicted"/>
<evidence type="ECO:0008006" key="3">
    <source>
        <dbReference type="Google" id="ProtNLM"/>
    </source>
</evidence>
<reference evidence="1" key="1">
    <citation type="submission" date="2023-06" db="EMBL/GenBank/DDBJ databases">
        <title>Uncultivated large filamentous bacteria from sulfidic sediments reveal new species and different genomic features in energy metabolism and defense.</title>
        <authorList>
            <person name="Fonseca A."/>
        </authorList>
    </citation>
    <scope>NUCLEOTIDE SEQUENCE</scope>
    <source>
        <strain evidence="1">HSG4</strain>
    </source>
</reference>
<organism evidence="1 2">
    <name type="scientific">Candidatus Marithioploca araucensis</name>
    <dbReference type="NCBI Taxonomy" id="70273"/>
    <lineage>
        <taxon>Bacteria</taxon>
        <taxon>Pseudomonadati</taxon>
        <taxon>Pseudomonadota</taxon>
        <taxon>Gammaproteobacteria</taxon>
        <taxon>Thiotrichales</taxon>
        <taxon>Thiotrichaceae</taxon>
        <taxon>Candidatus Marithioploca</taxon>
    </lineage>
</organism>
<comment type="caution">
    <text evidence="1">The sequence shown here is derived from an EMBL/GenBank/DDBJ whole genome shotgun (WGS) entry which is preliminary data.</text>
</comment>
<dbReference type="Proteomes" id="UP001171945">
    <property type="component" value="Unassembled WGS sequence"/>
</dbReference>
<accession>A0ABT7VSP0</accession>
<evidence type="ECO:0000313" key="2">
    <source>
        <dbReference type="Proteomes" id="UP001171945"/>
    </source>
</evidence>